<feature type="transmembrane region" description="Helical" evidence="1">
    <location>
        <begin position="54"/>
        <end position="74"/>
    </location>
</feature>
<keyword evidence="1" id="KW-1133">Transmembrane helix</keyword>
<feature type="transmembrane region" description="Helical" evidence="1">
    <location>
        <begin position="137"/>
        <end position="155"/>
    </location>
</feature>
<protein>
    <submittedName>
        <fullName evidence="2">Uncharacterized protein</fullName>
    </submittedName>
</protein>
<reference evidence="2 3" key="1">
    <citation type="journal article" date="2015" name="Nature">
        <title>rRNA introns, odd ribosomes, and small enigmatic genomes across a large radiation of phyla.</title>
        <authorList>
            <person name="Brown C.T."/>
            <person name="Hug L.A."/>
            <person name="Thomas B.C."/>
            <person name="Sharon I."/>
            <person name="Castelle C.J."/>
            <person name="Singh A."/>
            <person name="Wilkins M.J."/>
            <person name="Williams K.H."/>
            <person name="Banfield J.F."/>
        </authorList>
    </citation>
    <scope>NUCLEOTIDE SEQUENCE [LARGE SCALE GENOMIC DNA]</scope>
</reference>
<dbReference type="Proteomes" id="UP000034022">
    <property type="component" value="Unassembled WGS sequence"/>
</dbReference>
<sequence length="818" mass="89875">MINKKLKKYFLVFSLLALVFFVLPVNNVYGDDWEGINNEISTESDPVDTGGGDRVAGFLAWVTLLIATLFGKLLTLTTGFVNELFQINDFEVEGVKTGWIIVRDVCNMSFILALLLIAFATILRLENYSMKKYLPKLLIMAVMINFSKSICLFLIDISQIVMLTFGNAFTGSTSNFVTMLHIEKLMAISSAAKFSEMPWDMFWAAGLALIFILIAFFVMLMMMGLLIMRMVYFWVLIVLSPIAFLSTAVPGMSKYWGQWWGEFTKYLMVGPVLAFFTWLALTVANNITIFDKLNFDANGNPTGYTAFITDIEKKGAIMPFVLGIGLLLGAIKISKDIGEAGMGFGMNMMNKAKSGTMGFTKKHTVDRGVSAVKWGRDKAVAGGAFVAGAGARIGLAGLGTADRLAGRGADKMFGTKLGEKGVVTSAGAGVVNSISNLRGSIAARRGEKESLAQAKKDYYSAKLSDPNAIMKHDGKKYKADNNGEFKELDANDKMTAQSLIANGKIQKEMGVFGAALYDSWKKSQSDAWGALNIAQSEAIDKATKVITNANSSASELHNIMQDRTASSEMKMAAALKLAKDGDFNDEKAIERARQVLQANQIKLKELNSDIDKNQAHIAYDFKSQEGRDKFKKRVDVGKIDTTKMDSDAYKNQDIIKALEEYHGKDTTRVLETAFKRGKKYETSVASGLIGARDLTKLNDDKFAKLHAKLTGDIAESFKNATNNVDFSSLENYLKNAKANDINKISKANLYKMISNNTSQSGQAYQTTANSVTYAKLKSMHRQGDSPELVRELRSIILQHSTSAQDKDSINGDAELMSV</sequence>
<comment type="caution">
    <text evidence="2">The sequence shown here is derived from an EMBL/GenBank/DDBJ whole genome shotgun (WGS) entry which is preliminary data.</text>
</comment>
<evidence type="ECO:0000313" key="2">
    <source>
        <dbReference type="EMBL" id="KKQ70307.1"/>
    </source>
</evidence>
<feature type="transmembrane region" description="Helical" evidence="1">
    <location>
        <begin position="231"/>
        <end position="251"/>
    </location>
</feature>
<feature type="transmembrane region" description="Helical" evidence="1">
    <location>
        <begin position="263"/>
        <end position="284"/>
    </location>
</feature>
<keyword evidence="1" id="KW-0812">Transmembrane</keyword>
<evidence type="ECO:0000256" key="1">
    <source>
        <dbReference type="SAM" id="Phobius"/>
    </source>
</evidence>
<evidence type="ECO:0000313" key="3">
    <source>
        <dbReference type="Proteomes" id="UP000034022"/>
    </source>
</evidence>
<organism evidence="2 3">
    <name type="scientific">Candidatus Falkowbacteria bacterium GW2011_GWE1_38_31</name>
    <dbReference type="NCBI Taxonomy" id="1618638"/>
    <lineage>
        <taxon>Bacteria</taxon>
        <taxon>Candidatus Falkowiibacteriota</taxon>
    </lineage>
</organism>
<dbReference type="AlphaFoldDB" id="A0A0G0JUE0"/>
<feature type="transmembrane region" description="Helical" evidence="1">
    <location>
        <begin position="162"/>
        <end position="182"/>
    </location>
</feature>
<feature type="transmembrane region" description="Helical" evidence="1">
    <location>
        <begin position="105"/>
        <end position="125"/>
    </location>
</feature>
<name>A0A0G0JUE0_9BACT</name>
<proteinExistence type="predicted"/>
<dbReference type="EMBL" id="LBUU01000005">
    <property type="protein sequence ID" value="KKQ70307.1"/>
    <property type="molecule type" value="Genomic_DNA"/>
</dbReference>
<accession>A0A0G0JUE0</accession>
<feature type="transmembrane region" description="Helical" evidence="1">
    <location>
        <begin position="202"/>
        <end position="224"/>
    </location>
</feature>
<gene>
    <name evidence="2" type="ORF">US91_C0005G0012</name>
</gene>
<keyword evidence="1" id="KW-0472">Membrane</keyword>